<comment type="caution">
    <text evidence="5">The sequence shown here is derived from an EMBL/GenBank/DDBJ whole genome shotgun (WGS) entry which is preliminary data.</text>
</comment>
<feature type="domain" description="Vacuolar protein sorting-associated protein 54 N-terminal" evidence="4">
    <location>
        <begin position="22"/>
        <end position="115"/>
    </location>
</feature>
<keyword evidence="1" id="KW-0813">Transport</keyword>
<feature type="non-terminal residue" evidence="5">
    <location>
        <position position="1"/>
    </location>
</feature>
<dbReference type="InterPro" id="IPR040047">
    <property type="entry name" value="VPS50"/>
</dbReference>
<dbReference type="AlphaFoldDB" id="A0A815UVZ8"/>
<evidence type="ECO:0000256" key="1">
    <source>
        <dbReference type="ARBA" id="ARBA00022448"/>
    </source>
</evidence>
<evidence type="ECO:0000313" key="6">
    <source>
        <dbReference type="Proteomes" id="UP000663845"/>
    </source>
</evidence>
<dbReference type="GO" id="GO:0042147">
    <property type="term" value="P:retrograde transport, endosome to Golgi"/>
    <property type="evidence" value="ECO:0007669"/>
    <property type="project" value="InterPro"/>
</dbReference>
<dbReference type="GO" id="GO:0015031">
    <property type="term" value="P:protein transport"/>
    <property type="evidence" value="ECO:0007669"/>
    <property type="project" value="UniProtKB-KW"/>
</dbReference>
<evidence type="ECO:0000256" key="2">
    <source>
        <dbReference type="ARBA" id="ARBA00022927"/>
    </source>
</evidence>
<keyword evidence="3" id="KW-0175">Coiled coil</keyword>
<keyword evidence="2" id="KW-0653">Protein transport</keyword>
<dbReference type="GO" id="GO:0000149">
    <property type="term" value="F:SNARE binding"/>
    <property type="evidence" value="ECO:0007669"/>
    <property type="project" value="TreeGrafter"/>
</dbReference>
<accession>A0A815UVZ8</accession>
<reference evidence="5" key="1">
    <citation type="submission" date="2021-02" db="EMBL/GenBank/DDBJ databases">
        <authorList>
            <person name="Nowell W R."/>
        </authorList>
    </citation>
    <scope>NUCLEOTIDE SEQUENCE</scope>
</reference>
<protein>
    <recommendedName>
        <fullName evidence="4">Vacuolar protein sorting-associated protein 54 N-terminal domain-containing protein</fullName>
    </recommendedName>
</protein>
<dbReference type="PANTHER" id="PTHR13258:SF0">
    <property type="entry name" value="SYNDETIN"/>
    <property type="match status" value="1"/>
</dbReference>
<dbReference type="GO" id="GO:1990745">
    <property type="term" value="C:EARP complex"/>
    <property type="evidence" value="ECO:0007669"/>
    <property type="project" value="InterPro"/>
</dbReference>
<dbReference type="PANTHER" id="PTHR13258">
    <property type="entry name" value="SYNDETIN"/>
    <property type="match status" value="1"/>
</dbReference>
<sequence>MFDSFKDHGFISISEKADRETLNTIEDNYYIEHNFDPKEYELQKLLSTLNGNPFLNISDVITRRDHLKTQLTAVSKRVSKLILENSSSYTTELQRVTVLTGALQDSIETCHKARR</sequence>
<evidence type="ECO:0000313" key="5">
    <source>
        <dbReference type="EMBL" id="CAF1519394.1"/>
    </source>
</evidence>
<dbReference type="GO" id="GO:0005829">
    <property type="term" value="C:cytosol"/>
    <property type="evidence" value="ECO:0007669"/>
    <property type="project" value="GOC"/>
</dbReference>
<dbReference type="EMBL" id="CAJNOG010002850">
    <property type="protein sequence ID" value="CAF1519394.1"/>
    <property type="molecule type" value="Genomic_DNA"/>
</dbReference>
<dbReference type="Pfam" id="PF10475">
    <property type="entry name" value="Vps54_N"/>
    <property type="match status" value="1"/>
</dbReference>
<evidence type="ECO:0000256" key="3">
    <source>
        <dbReference type="ARBA" id="ARBA00023054"/>
    </source>
</evidence>
<dbReference type="GO" id="GO:0032456">
    <property type="term" value="P:endocytic recycling"/>
    <property type="evidence" value="ECO:0007669"/>
    <property type="project" value="InterPro"/>
</dbReference>
<evidence type="ECO:0000259" key="4">
    <source>
        <dbReference type="Pfam" id="PF10475"/>
    </source>
</evidence>
<name>A0A815UVZ8_9BILA</name>
<organism evidence="5 6">
    <name type="scientific">Adineta steineri</name>
    <dbReference type="NCBI Taxonomy" id="433720"/>
    <lineage>
        <taxon>Eukaryota</taxon>
        <taxon>Metazoa</taxon>
        <taxon>Spiralia</taxon>
        <taxon>Gnathifera</taxon>
        <taxon>Rotifera</taxon>
        <taxon>Eurotatoria</taxon>
        <taxon>Bdelloidea</taxon>
        <taxon>Adinetida</taxon>
        <taxon>Adinetidae</taxon>
        <taxon>Adineta</taxon>
    </lineage>
</organism>
<proteinExistence type="predicted"/>
<gene>
    <name evidence="5" type="ORF">JYZ213_LOCUS44482</name>
</gene>
<dbReference type="InterPro" id="IPR019515">
    <property type="entry name" value="VPS54_N"/>
</dbReference>
<dbReference type="Proteomes" id="UP000663845">
    <property type="component" value="Unassembled WGS sequence"/>
</dbReference>